<dbReference type="InterPro" id="IPR004331">
    <property type="entry name" value="SPX_dom"/>
</dbReference>
<reference evidence="2 3" key="1">
    <citation type="journal article" date="2016" name="BMC Genomics">
        <title>Comparative genomics reveals Cyclospora cayetanensis possesses coccidia-like metabolism and invasion components but unique surface antigens.</title>
        <authorList>
            <person name="Liu S."/>
            <person name="Wang L."/>
            <person name="Zheng H."/>
            <person name="Xu Z."/>
            <person name="Roellig D.M."/>
            <person name="Li N."/>
            <person name="Frace M.A."/>
            <person name="Tang K."/>
            <person name="Arrowood M.J."/>
            <person name="Moss D.M."/>
            <person name="Zhang L."/>
            <person name="Feng Y."/>
            <person name="Xiao L."/>
        </authorList>
    </citation>
    <scope>NUCLEOTIDE SEQUENCE [LARGE SCALE GENOMIC DNA]</scope>
    <source>
        <strain evidence="2 3">CHN_HEN01</strain>
    </source>
</reference>
<organism evidence="2 3">
    <name type="scientific">Cyclospora cayetanensis</name>
    <dbReference type="NCBI Taxonomy" id="88456"/>
    <lineage>
        <taxon>Eukaryota</taxon>
        <taxon>Sar</taxon>
        <taxon>Alveolata</taxon>
        <taxon>Apicomplexa</taxon>
        <taxon>Conoidasida</taxon>
        <taxon>Coccidia</taxon>
        <taxon>Eucoccidiorida</taxon>
        <taxon>Eimeriorina</taxon>
        <taxon>Eimeriidae</taxon>
        <taxon>Cyclospora</taxon>
    </lineage>
</organism>
<evidence type="ECO:0000313" key="3">
    <source>
        <dbReference type="Proteomes" id="UP000095192"/>
    </source>
</evidence>
<evidence type="ECO:0000259" key="1">
    <source>
        <dbReference type="PROSITE" id="PS51382"/>
    </source>
</evidence>
<protein>
    <submittedName>
        <fullName evidence="2">Zinc finger (C3hc4 type ring finger) domain-containing protein</fullName>
    </submittedName>
</protein>
<name>A0A1D3D8M6_9EIME</name>
<gene>
    <name evidence="2" type="ORF">cyc_08646</name>
</gene>
<dbReference type="AlphaFoldDB" id="A0A1D3D8M6"/>
<dbReference type="EMBL" id="JROU02000275">
    <property type="protein sequence ID" value="OEH79784.1"/>
    <property type="molecule type" value="Genomic_DNA"/>
</dbReference>
<feature type="domain" description="SPX" evidence="1">
    <location>
        <begin position="1"/>
        <end position="206"/>
    </location>
</feature>
<evidence type="ECO:0000313" key="2">
    <source>
        <dbReference type="EMBL" id="OEH79784.1"/>
    </source>
</evidence>
<comment type="caution">
    <text evidence="2">The sequence shown here is derived from an EMBL/GenBank/DDBJ whole genome shotgun (WGS) entry which is preliminary data.</text>
</comment>
<proteinExistence type="predicted"/>
<dbReference type="Proteomes" id="UP000095192">
    <property type="component" value="Unassembled WGS sequence"/>
</dbReference>
<dbReference type="PROSITE" id="PS51382">
    <property type="entry name" value="SPX"/>
    <property type="match status" value="1"/>
</dbReference>
<sequence>MKFGKNIRKEAGACQRLHFIDYKLLKRRIKSAAALLRSHDYAGCVELLRLFFVDLEGELSLIRGEYAHELQQLQQQQLLLQQGFEAQQRQVGVQQPSGRVGGSAEACWKAEATAQEAAQECEGGTVRSPVEGSWKAALQQLSEEIRSRLLDVNSLEDALAVLESDGLFAAEASLDSEMPSKRRQRSFQLLKQKFQLQEQQRQRCLR</sequence>
<accession>A0A1D3D8M6</accession>
<keyword evidence="3" id="KW-1185">Reference proteome</keyword>
<dbReference type="InParanoid" id="A0A1D3D8M6"/>
<dbReference type="VEuPathDB" id="ToxoDB:cyc_08646"/>